<reference evidence="3" key="1">
    <citation type="submission" date="2016-09" db="EMBL/GenBank/DDBJ databases">
        <authorList>
            <person name="Varghese N."/>
            <person name="Submissions S."/>
        </authorList>
    </citation>
    <scope>NUCLEOTIDE SEQUENCE [LARGE SCALE GENOMIC DNA]</scope>
    <source>
        <strain evidence="3">JS23</strain>
    </source>
</reference>
<evidence type="ECO:0000313" key="3">
    <source>
        <dbReference type="Proteomes" id="UP000243719"/>
    </source>
</evidence>
<protein>
    <submittedName>
        <fullName evidence="2">Glycosyltransferase, GT2 family</fullName>
    </submittedName>
</protein>
<gene>
    <name evidence="2" type="ORF">SAMN05216551_103326</name>
</gene>
<feature type="domain" description="Glycosyltransferase 2-like" evidence="1">
    <location>
        <begin position="349"/>
        <end position="464"/>
    </location>
</feature>
<dbReference type="AlphaFoldDB" id="A0A1H2PNQ8"/>
<dbReference type="CDD" id="cd04186">
    <property type="entry name" value="GT_2_like_c"/>
    <property type="match status" value="1"/>
</dbReference>
<evidence type="ECO:0000313" key="2">
    <source>
        <dbReference type="EMBL" id="SDV47826.1"/>
    </source>
</evidence>
<dbReference type="SUPFAM" id="SSF53448">
    <property type="entry name" value="Nucleotide-diphospho-sugar transferases"/>
    <property type="match status" value="2"/>
</dbReference>
<dbReference type="STRING" id="1770053.SAMN05216551_103326"/>
<accession>A0A1H2PNQ8</accession>
<proteinExistence type="predicted"/>
<feature type="domain" description="Glycosyltransferase 2-like" evidence="1">
    <location>
        <begin position="89"/>
        <end position="197"/>
    </location>
</feature>
<sequence>MRRRLSAAPRMLRALAQVSRARGGPLALLRDVYRKLRAEGWRGMRQLAARAAGADDYDAWVERFDRHDGPWRAALQTALSALPERPRISVIVPVFNAPEAFLRRAIESVREQCYSDWELCLCNDASTAPHVAPLLDRYAARDSRIKVVHRSQNGHISAASNDALVLATGRFVALLDHDDELAPHALAMIALYAARNPGARLFYSDEDKLTADGQRVEPYFKPDWDPVLILGQNVFSHLGVIETALMREVGGFRTGFEGSQDLDLVLRCAERVAPSQIVHIPHVLYHWRLSGESTARAVGAKPYVVDAALRAVREHLARRGVRASVQAVQAGASMLAVRYALPEPPPLVSIIIPTRDRAPLLRQCVDSVFAHTRGVPFEVIIVDNGSTDADALELMAGYAARESVRVMRIDAPFNFAALNNAAVACARGSLLCLLNNDIEVTASDWLDTLCGYATQPGVSAVGAALCYPDDRLQHGGVVLTGESIAAHMHHLLPKGAPGYFGRALLAQRVAAVTAACLVVSKAAYQEVGGMDAAQLQIAYNDVDLCLKLQAAGWHNVFVPYVPLYHHESASRGRDDSGAAAQRLAREAQVMRARWSTVLDADPHYNPNLSLEHGKLFRLASPPRVLPVHMLASG</sequence>
<dbReference type="GO" id="GO:0016757">
    <property type="term" value="F:glycosyltransferase activity"/>
    <property type="evidence" value="ECO:0007669"/>
    <property type="project" value="UniProtKB-KW"/>
</dbReference>
<dbReference type="InterPro" id="IPR001173">
    <property type="entry name" value="Glyco_trans_2-like"/>
</dbReference>
<organism evidence="2 3">
    <name type="scientific">Chitinasiproducens palmae</name>
    <dbReference type="NCBI Taxonomy" id="1770053"/>
    <lineage>
        <taxon>Bacteria</taxon>
        <taxon>Pseudomonadati</taxon>
        <taxon>Pseudomonadota</taxon>
        <taxon>Betaproteobacteria</taxon>
        <taxon>Burkholderiales</taxon>
        <taxon>Burkholderiaceae</taxon>
        <taxon>Chitinasiproducens</taxon>
    </lineage>
</organism>
<dbReference type="EMBL" id="FNLO01000003">
    <property type="protein sequence ID" value="SDV47826.1"/>
    <property type="molecule type" value="Genomic_DNA"/>
</dbReference>
<dbReference type="CDD" id="cd04184">
    <property type="entry name" value="GT2_RfbC_Mx_like"/>
    <property type="match status" value="1"/>
</dbReference>
<evidence type="ECO:0000259" key="1">
    <source>
        <dbReference type="Pfam" id="PF00535"/>
    </source>
</evidence>
<keyword evidence="3" id="KW-1185">Reference proteome</keyword>
<keyword evidence="2" id="KW-0808">Transferase</keyword>
<dbReference type="Proteomes" id="UP000243719">
    <property type="component" value="Unassembled WGS sequence"/>
</dbReference>
<dbReference type="Pfam" id="PF00535">
    <property type="entry name" value="Glycos_transf_2"/>
    <property type="match status" value="2"/>
</dbReference>
<dbReference type="PANTHER" id="PTHR43179">
    <property type="entry name" value="RHAMNOSYLTRANSFERASE WBBL"/>
    <property type="match status" value="1"/>
</dbReference>
<dbReference type="InterPro" id="IPR029044">
    <property type="entry name" value="Nucleotide-diphossugar_trans"/>
</dbReference>
<name>A0A1H2PNQ8_9BURK</name>
<dbReference type="Gene3D" id="3.90.550.10">
    <property type="entry name" value="Spore Coat Polysaccharide Biosynthesis Protein SpsA, Chain A"/>
    <property type="match status" value="2"/>
</dbReference>
<dbReference type="PANTHER" id="PTHR43179:SF7">
    <property type="entry name" value="RHAMNOSYLTRANSFERASE WBBL"/>
    <property type="match status" value="1"/>
</dbReference>